<keyword evidence="7 8" id="KW-0961">Cell wall biogenesis/degradation</keyword>
<evidence type="ECO:0000313" key="11">
    <source>
        <dbReference type="EMBL" id="GAA5194333.1"/>
    </source>
</evidence>
<dbReference type="EC" id="6.3.2.9" evidence="7 8"/>
<keyword evidence="12" id="KW-1185">Reference proteome</keyword>
<keyword evidence="6 7" id="KW-0067">ATP-binding</keyword>
<feature type="domain" description="Mur ligase C-terminal" evidence="9">
    <location>
        <begin position="298"/>
        <end position="409"/>
    </location>
</feature>
<evidence type="ECO:0000256" key="7">
    <source>
        <dbReference type="HAMAP-Rule" id="MF_00639"/>
    </source>
</evidence>
<dbReference type="InterPro" id="IPR036615">
    <property type="entry name" value="Mur_ligase_C_dom_sf"/>
</dbReference>
<dbReference type="SUPFAM" id="SSF51984">
    <property type="entry name" value="MurCD N-terminal domain"/>
    <property type="match status" value="1"/>
</dbReference>
<keyword evidence="3 7" id="KW-0963">Cytoplasm</keyword>
<evidence type="ECO:0000256" key="1">
    <source>
        <dbReference type="ARBA" id="ARBA00004496"/>
    </source>
</evidence>
<feature type="binding site" evidence="7">
    <location>
        <begin position="111"/>
        <end position="117"/>
    </location>
    <ligand>
        <name>ATP</name>
        <dbReference type="ChEBI" id="CHEBI:30616"/>
    </ligand>
</feature>
<dbReference type="Gene3D" id="3.90.190.20">
    <property type="entry name" value="Mur ligase, C-terminal domain"/>
    <property type="match status" value="1"/>
</dbReference>
<comment type="pathway">
    <text evidence="2 7 8">Cell wall biogenesis; peptidoglycan biosynthesis.</text>
</comment>
<evidence type="ECO:0000256" key="6">
    <source>
        <dbReference type="ARBA" id="ARBA00022840"/>
    </source>
</evidence>
<comment type="subcellular location">
    <subcellularLocation>
        <location evidence="1 7 8">Cytoplasm</location>
    </subcellularLocation>
</comment>
<protein>
    <recommendedName>
        <fullName evidence="7 8">UDP-N-acetylmuramoylalanine--D-glutamate ligase</fullName>
        <ecNumber evidence="7 8">6.3.2.9</ecNumber>
    </recommendedName>
    <alternativeName>
        <fullName evidence="7">D-glutamic acid-adding enzyme</fullName>
    </alternativeName>
    <alternativeName>
        <fullName evidence="7">UDP-N-acetylmuramoyl-L-alanyl-D-glutamate synthetase</fullName>
    </alternativeName>
</protein>
<evidence type="ECO:0000259" key="9">
    <source>
        <dbReference type="Pfam" id="PF02875"/>
    </source>
</evidence>
<dbReference type="InterPro" id="IPR013221">
    <property type="entry name" value="Mur_ligase_cen"/>
</dbReference>
<evidence type="ECO:0000256" key="8">
    <source>
        <dbReference type="RuleBase" id="RU003664"/>
    </source>
</evidence>
<dbReference type="Pfam" id="PF21799">
    <property type="entry name" value="MurD-like_N"/>
    <property type="match status" value="1"/>
</dbReference>
<dbReference type="HAMAP" id="MF_00639">
    <property type="entry name" value="MurD"/>
    <property type="match status" value="1"/>
</dbReference>
<gene>
    <name evidence="7 11" type="primary">murD</name>
    <name evidence="11" type="ORF">GCM10025772_27070</name>
</gene>
<evidence type="ECO:0000313" key="12">
    <source>
        <dbReference type="Proteomes" id="UP001501600"/>
    </source>
</evidence>
<dbReference type="NCBIfam" id="TIGR01087">
    <property type="entry name" value="murD"/>
    <property type="match status" value="1"/>
</dbReference>
<dbReference type="PANTHER" id="PTHR43692">
    <property type="entry name" value="UDP-N-ACETYLMURAMOYLALANINE--D-GLUTAMATE LIGASE"/>
    <property type="match status" value="1"/>
</dbReference>
<evidence type="ECO:0000256" key="5">
    <source>
        <dbReference type="ARBA" id="ARBA00022741"/>
    </source>
</evidence>
<dbReference type="GO" id="GO:0016874">
    <property type="term" value="F:ligase activity"/>
    <property type="evidence" value="ECO:0007669"/>
    <property type="project" value="UniProtKB-KW"/>
</dbReference>
<reference evidence="12" key="1">
    <citation type="journal article" date="2019" name="Int. J. Syst. Evol. Microbiol.">
        <title>The Global Catalogue of Microorganisms (GCM) 10K type strain sequencing project: providing services to taxonomists for standard genome sequencing and annotation.</title>
        <authorList>
            <consortium name="The Broad Institute Genomics Platform"/>
            <consortium name="The Broad Institute Genome Sequencing Center for Infectious Disease"/>
            <person name="Wu L."/>
            <person name="Ma J."/>
        </authorList>
    </citation>
    <scope>NUCLEOTIDE SEQUENCE [LARGE SCALE GENOMIC DNA]</scope>
    <source>
        <strain evidence="12">JCM 18720</strain>
    </source>
</reference>
<organism evidence="11 12">
    <name type="scientific">Ferrimonas gelatinilytica</name>
    <dbReference type="NCBI Taxonomy" id="1255257"/>
    <lineage>
        <taxon>Bacteria</taxon>
        <taxon>Pseudomonadati</taxon>
        <taxon>Pseudomonadota</taxon>
        <taxon>Gammaproteobacteria</taxon>
        <taxon>Alteromonadales</taxon>
        <taxon>Ferrimonadaceae</taxon>
        <taxon>Ferrimonas</taxon>
    </lineage>
</organism>
<feature type="domain" description="Mur ligase central" evidence="10">
    <location>
        <begin position="109"/>
        <end position="276"/>
    </location>
</feature>
<keyword evidence="7 8" id="KW-0133">Cell shape</keyword>
<comment type="function">
    <text evidence="7 8">Cell wall formation. Catalyzes the addition of glutamate to the nucleotide precursor UDP-N-acetylmuramoyl-L-alanine (UMA).</text>
</comment>
<comment type="caution">
    <text evidence="11">The sequence shown here is derived from an EMBL/GenBank/DDBJ whole genome shotgun (WGS) entry which is preliminary data.</text>
</comment>
<dbReference type="InterPro" id="IPR004101">
    <property type="entry name" value="Mur_ligase_C"/>
</dbReference>
<name>A0ABP9SET2_9GAMM</name>
<keyword evidence="7 8" id="KW-0573">Peptidoglycan synthesis</keyword>
<dbReference type="Gene3D" id="3.40.1190.10">
    <property type="entry name" value="Mur-like, catalytic domain"/>
    <property type="match status" value="1"/>
</dbReference>
<dbReference type="SUPFAM" id="SSF53623">
    <property type="entry name" value="MurD-like peptide ligases, catalytic domain"/>
    <property type="match status" value="1"/>
</dbReference>
<comment type="catalytic activity">
    <reaction evidence="7 8">
        <text>UDP-N-acetyl-alpha-D-muramoyl-L-alanine + D-glutamate + ATP = UDP-N-acetyl-alpha-D-muramoyl-L-alanyl-D-glutamate + ADP + phosphate + H(+)</text>
        <dbReference type="Rhea" id="RHEA:16429"/>
        <dbReference type="ChEBI" id="CHEBI:15378"/>
        <dbReference type="ChEBI" id="CHEBI:29986"/>
        <dbReference type="ChEBI" id="CHEBI:30616"/>
        <dbReference type="ChEBI" id="CHEBI:43474"/>
        <dbReference type="ChEBI" id="CHEBI:83898"/>
        <dbReference type="ChEBI" id="CHEBI:83900"/>
        <dbReference type="ChEBI" id="CHEBI:456216"/>
        <dbReference type="EC" id="6.3.2.9"/>
    </reaction>
</comment>
<dbReference type="InterPro" id="IPR005762">
    <property type="entry name" value="MurD"/>
</dbReference>
<sequence>MMPATLVLGLGLTGLSCVRFLHRQGEAVAVWDTRSVPPGVDQLADEFPGVALYTGPFDEQQLCQAKRLVVSPGIPLAMPALVRAAQAGVEILGDIELFARHADAPVVAITGSNGKSTVTRWVGEMASAAGWSVGVGGNIGTPALDLLGQGHRLYVLELSSFQLETTHSLDCVAATVLNVSDDHLDRYDSYQHYRDTKLRLYEQARLCVTNRADPDTQAPEGAAQLSFGLSAPEGEEDYGILDAWLCQGAIPLFPCSELGLVGEHNQANALAAMALARAAGIPMAGIEQALRGYRGLPHRCELVAVRHGVTYINDSKATNVGATLAALEGLLGGPGRLILIAGGDAKGADLGALAPALARVHKLYTLGQDGEALASLKPGAVRVDSLTEAVSLASAEAKAGDRVLLSPACASLDMFNNFEHRGACFVAALEALS</sequence>
<dbReference type="Pfam" id="PF02875">
    <property type="entry name" value="Mur_ligase_C"/>
    <property type="match status" value="1"/>
</dbReference>
<accession>A0ABP9SET2</accession>
<evidence type="ECO:0000259" key="10">
    <source>
        <dbReference type="Pfam" id="PF08245"/>
    </source>
</evidence>
<dbReference type="Proteomes" id="UP001501600">
    <property type="component" value="Unassembled WGS sequence"/>
</dbReference>
<proteinExistence type="inferred from homology"/>
<keyword evidence="4 7" id="KW-0436">Ligase</keyword>
<dbReference type="RefSeq" id="WP_345317704.1">
    <property type="nucleotide sequence ID" value="NZ_BAABLF010000029.1"/>
</dbReference>
<dbReference type="EMBL" id="BAABLF010000029">
    <property type="protein sequence ID" value="GAA5194333.1"/>
    <property type="molecule type" value="Genomic_DNA"/>
</dbReference>
<keyword evidence="7 8" id="KW-0131">Cell cycle</keyword>
<dbReference type="PANTHER" id="PTHR43692:SF1">
    <property type="entry name" value="UDP-N-ACETYLMURAMOYLALANINE--D-GLUTAMATE LIGASE"/>
    <property type="match status" value="1"/>
</dbReference>
<evidence type="ECO:0000256" key="2">
    <source>
        <dbReference type="ARBA" id="ARBA00004752"/>
    </source>
</evidence>
<keyword evidence="7 8" id="KW-0132">Cell division</keyword>
<dbReference type="Pfam" id="PF08245">
    <property type="entry name" value="Mur_ligase_M"/>
    <property type="match status" value="1"/>
</dbReference>
<dbReference type="Gene3D" id="3.40.50.720">
    <property type="entry name" value="NAD(P)-binding Rossmann-like Domain"/>
    <property type="match status" value="1"/>
</dbReference>
<dbReference type="InterPro" id="IPR036565">
    <property type="entry name" value="Mur-like_cat_sf"/>
</dbReference>
<evidence type="ECO:0000256" key="3">
    <source>
        <dbReference type="ARBA" id="ARBA00022490"/>
    </source>
</evidence>
<comment type="similarity">
    <text evidence="7">Belongs to the MurCDEF family.</text>
</comment>
<evidence type="ECO:0000256" key="4">
    <source>
        <dbReference type="ARBA" id="ARBA00022598"/>
    </source>
</evidence>
<keyword evidence="5 7" id="KW-0547">Nucleotide-binding</keyword>
<dbReference type="SUPFAM" id="SSF53244">
    <property type="entry name" value="MurD-like peptide ligases, peptide-binding domain"/>
    <property type="match status" value="1"/>
</dbReference>